<organism evidence="2 3">
    <name type="scientific">Colletotrichum orchidophilum</name>
    <dbReference type="NCBI Taxonomy" id="1209926"/>
    <lineage>
        <taxon>Eukaryota</taxon>
        <taxon>Fungi</taxon>
        <taxon>Dikarya</taxon>
        <taxon>Ascomycota</taxon>
        <taxon>Pezizomycotina</taxon>
        <taxon>Sordariomycetes</taxon>
        <taxon>Hypocreomycetidae</taxon>
        <taxon>Glomerellales</taxon>
        <taxon>Glomerellaceae</taxon>
        <taxon>Colletotrichum</taxon>
    </lineage>
</organism>
<feature type="compositionally biased region" description="Basic and acidic residues" evidence="1">
    <location>
        <begin position="109"/>
        <end position="118"/>
    </location>
</feature>
<feature type="compositionally biased region" description="Polar residues" evidence="1">
    <location>
        <begin position="161"/>
        <end position="170"/>
    </location>
</feature>
<feature type="compositionally biased region" description="Polar residues" evidence="1">
    <location>
        <begin position="207"/>
        <end position="217"/>
    </location>
</feature>
<evidence type="ECO:0000256" key="1">
    <source>
        <dbReference type="SAM" id="MobiDB-lite"/>
    </source>
</evidence>
<dbReference type="RefSeq" id="XP_022470082.1">
    <property type="nucleotide sequence ID" value="XM_022623403.1"/>
</dbReference>
<sequence length="217" mass="23626">MSSYVHTSFPIEMEVDSPTTSDLSGPLLSSFSSLSLGVPTPQAYPVEMDVDDFSLQAARQAFADYKKSKRSSSNRKNPFLTPLSSSSSSSSSSSLSQDRPKNPFAGESARAKRDDSRKNPFAVVESSRAKPDGIRKRRGGGKGRAKDQQQPKGNGQRGSRKTSGQHQSSKPARRPRQKRNQKSKRNDQSVNPFAQGANPVPQPKPQNPFSKGGTYNP</sequence>
<proteinExistence type="predicted"/>
<name>A0A1G4AUU6_9PEZI</name>
<feature type="compositionally biased region" description="Basic residues" evidence="1">
    <location>
        <begin position="171"/>
        <end position="183"/>
    </location>
</feature>
<dbReference type="AlphaFoldDB" id="A0A1G4AUU6"/>
<gene>
    <name evidence="2" type="ORF">CORC01_11781</name>
</gene>
<evidence type="ECO:0000313" key="3">
    <source>
        <dbReference type="Proteomes" id="UP000176998"/>
    </source>
</evidence>
<feature type="region of interest" description="Disordered" evidence="1">
    <location>
        <begin position="63"/>
        <end position="217"/>
    </location>
</feature>
<accession>A0A1G4AUU6</accession>
<dbReference type="Proteomes" id="UP000176998">
    <property type="component" value="Unassembled WGS sequence"/>
</dbReference>
<protein>
    <submittedName>
        <fullName evidence="2">Uncharacterized protein</fullName>
    </submittedName>
</protein>
<keyword evidence="3" id="KW-1185">Reference proteome</keyword>
<dbReference type="GeneID" id="34564913"/>
<feature type="compositionally biased region" description="Low complexity" evidence="1">
    <location>
        <begin position="83"/>
        <end position="96"/>
    </location>
</feature>
<comment type="caution">
    <text evidence="2">The sequence shown here is derived from an EMBL/GenBank/DDBJ whole genome shotgun (WGS) entry which is preliminary data.</text>
</comment>
<reference evidence="2 3" key="1">
    <citation type="submission" date="2016-09" db="EMBL/GenBank/DDBJ databases">
        <authorList>
            <person name="Capua I."/>
            <person name="De Benedictis P."/>
            <person name="Joannis T."/>
            <person name="Lombin L.H."/>
            <person name="Cattoli G."/>
        </authorList>
    </citation>
    <scope>NUCLEOTIDE SEQUENCE [LARGE SCALE GENOMIC DNA]</scope>
    <source>
        <strain evidence="2 3">IMI 309357</strain>
    </source>
</reference>
<dbReference type="EMBL" id="MJBS01000133">
    <property type="protein sequence ID" value="OHE92914.1"/>
    <property type="molecule type" value="Genomic_DNA"/>
</dbReference>
<feature type="region of interest" description="Disordered" evidence="1">
    <location>
        <begin position="1"/>
        <end position="24"/>
    </location>
</feature>
<evidence type="ECO:0000313" key="2">
    <source>
        <dbReference type="EMBL" id="OHE92914.1"/>
    </source>
</evidence>